<dbReference type="Pfam" id="PF25534">
    <property type="entry name" value="DUF7918"/>
    <property type="match status" value="1"/>
</dbReference>
<organism evidence="2 3">
    <name type="scientific">Dactylellina haptotyla (strain CBS 200.50)</name>
    <name type="common">Nematode-trapping fungus</name>
    <name type="synonym">Monacrosporium haptotylum</name>
    <dbReference type="NCBI Taxonomy" id="1284197"/>
    <lineage>
        <taxon>Eukaryota</taxon>
        <taxon>Fungi</taxon>
        <taxon>Dikarya</taxon>
        <taxon>Ascomycota</taxon>
        <taxon>Pezizomycotina</taxon>
        <taxon>Orbiliomycetes</taxon>
        <taxon>Orbiliales</taxon>
        <taxon>Orbiliaceae</taxon>
        <taxon>Dactylellina</taxon>
    </lineage>
</organism>
<dbReference type="AlphaFoldDB" id="S8BB54"/>
<gene>
    <name evidence="2" type="ORF">H072_10137</name>
</gene>
<name>S8BB54_DACHA</name>
<keyword evidence="3" id="KW-1185">Reference proteome</keyword>
<comment type="caution">
    <text evidence="2">The sequence shown here is derived from an EMBL/GenBank/DDBJ whole genome shotgun (WGS) entry which is preliminary data.</text>
</comment>
<reference evidence="3" key="2">
    <citation type="submission" date="2013-04" db="EMBL/GenBank/DDBJ databases">
        <title>Genomic mechanisms accounting for the adaptation to parasitism in nematode-trapping fungi.</title>
        <authorList>
            <person name="Ahren D.G."/>
        </authorList>
    </citation>
    <scope>NUCLEOTIDE SEQUENCE [LARGE SCALE GENOMIC DNA]</scope>
    <source>
        <strain evidence="3">CBS 200.50</strain>
    </source>
</reference>
<dbReference type="InterPro" id="IPR057678">
    <property type="entry name" value="DUF7918"/>
</dbReference>
<dbReference type="EMBL" id="AQGS01000918">
    <property type="protein sequence ID" value="EPS36348.1"/>
    <property type="molecule type" value="Genomic_DNA"/>
</dbReference>
<feature type="domain" description="DUF7918" evidence="1">
    <location>
        <begin position="6"/>
        <end position="218"/>
    </location>
</feature>
<dbReference type="PANTHER" id="PTHR36223">
    <property type="entry name" value="BETA-LACTAMASE-TYPE TRANSPEPTIDASE FOLD DOMAIN CONTAINING PROTEIN"/>
    <property type="match status" value="1"/>
</dbReference>
<sequence>MPEYKGISCDLYVQESKAKEYSVAHHGSTCVEYVISQEDQLFSFKVNVNPTALGGNSSRLDLELWADGQQLDSFTFTETDYLVDDAQIQDYTGRVKAMKLRFTKINTIEEDLIEAESDQDILRKLGTLEVKIWRAHQDVIQTASLAYQPNLVQNPIYEKSIKGNSVSHCTELTNPYVIAEPSSWGYLTRKIDPYDTPWVTFIFRHASKALLQSGGILRNSVDTAKSTEEMVDRFDSLALERAAKESDSESFVEVELEH</sequence>
<reference evidence="2 3" key="1">
    <citation type="journal article" date="2013" name="PLoS Genet.">
        <title>Genomic mechanisms accounting for the adaptation to parasitism in nematode-trapping fungi.</title>
        <authorList>
            <person name="Meerupati T."/>
            <person name="Andersson K.M."/>
            <person name="Friman E."/>
            <person name="Kumar D."/>
            <person name="Tunlid A."/>
            <person name="Ahren D."/>
        </authorList>
    </citation>
    <scope>NUCLEOTIDE SEQUENCE [LARGE SCALE GENOMIC DNA]</scope>
    <source>
        <strain evidence="2 3">CBS 200.50</strain>
    </source>
</reference>
<dbReference type="HOGENOM" id="CLU_081016_0_0_1"/>
<evidence type="ECO:0000313" key="2">
    <source>
        <dbReference type="EMBL" id="EPS36348.1"/>
    </source>
</evidence>
<dbReference type="PANTHER" id="PTHR36223:SF1">
    <property type="entry name" value="TRANSCRIPTION ELONGATION FACTOR EAF N-TERMINAL DOMAIN-CONTAINING PROTEIN"/>
    <property type="match status" value="1"/>
</dbReference>
<dbReference type="OrthoDB" id="3364132at2759"/>
<evidence type="ECO:0000259" key="1">
    <source>
        <dbReference type="Pfam" id="PF25534"/>
    </source>
</evidence>
<proteinExistence type="predicted"/>
<accession>S8BB54</accession>
<evidence type="ECO:0000313" key="3">
    <source>
        <dbReference type="Proteomes" id="UP000015100"/>
    </source>
</evidence>
<dbReference type="Proteomes" id="UP000015100">
    <property type="component" value="Unassembled WGS sequence"/>
</dbReference>
<dbReference type="STRING" id="1284197.S8BB54"/>
<dbReference type="OMA" id="GESITHC"/>
<protein>
    <recommendedName>
        <fullName evidence="1">DUF7918 domain-containing protein</fullName>
    </recommendedName>
</protein>